<proteinExistence type="inferred from homology"/>
<organism evidence="5 6">
    <name type="scientific">Agrobacterium tumefaciens</name>
    <dbReference type="NCBI Taxonomy" id="358"/>
    <lineage>
        <taxon>Bacteria</taxon>
        <taxon>Pseudomonadati</taxon>
        <taxon>Pseudomonadota</taxon>
        <taxon>Alphaproteobacteria</taxon>
        <taxon>Hyphomicrobiales</taxon>
        <taxon>Rhizobiaceae</taxon>
        <taxon>Rhizobium/Agrobacterium group</taxon>
        <taxon>Agrobacterium</taxon>
        <taxon>Agrobacterium tumefaciens complex</taxon>
    </lineage>
</organism>
<dbReference type="InterPro" id="IPR037143">
    <property type="entry name" value="4-PPantetheinyl_Trfase_dom_sf"/>
</dbReference>
<dbReference type="GO" id="GO:0019878">
    <property type="term" value="P:lysine biosynthetic process via aminoadipic acid"/>
    <property type="evidence" value="ECO:0007669"/>
    <property type="project" value="TreeGrafter"/>
</dbReference>
<dbReference type="InterPro" id="IPR055066">
    <property type="entry name" value="AASDHPPT_N"/>
</dbReference>
<keyword evidence="2 5" id="KW-0808">Transferase</keyword>
<comment type="similarity">
    <text evidence="1">Belongs to the P-Pant transferase superfamily. Gsp/Sfp/HetI/AcpT family.</text>
</comment>
<protein>
    <submittedName>
        <fullName evidence="5">4'-phosphopantetheinyl transferase</fullName>
    </submittedName>
</protein>
<dbReference type="AlphaFoldDB" id="A0A2L2LIF0"/>
<evidence type="ECO:0000259" key="4">
    <source>
        <dbReference type="Pfam" id="PF22624"/>
    </source>
</evidence>
<dbReference type="GO" id="GO:0000287">
    <property type="term" value="F:magnesium ion binding"/>
    <property type="evidence" value="ECO:0007669"/>
    <property type="project" value="InterPro"/>
</dbReference>
<accession>A0A2L2LIF0</accession>
<dbReference type="GO" id="GO:0005829">
    <property type="term" value="C:cytosol"/>
    <property type="evidence" value="ECO:0007669"/>
    <property type="project" value="TreeGrafter"/>
</dbReference>
<feature type="domain" description="4'-phosphopantetheinyl transferase" evidence="3">
    <location>
        <begin position="120"/>
        <end position="224"/>
    </location>
</feature>
<dbReference type="EMBL" id="CP026925">
    <property type="protein sequence ID" value="AVH44112.1"/>
    <property type="molecule type" value="Genomic_DNA"/>
</dbReference>
<gene>
    <name evidence="5" type="primary">acpT</name>
    <name evidence="5" type="ORF">At1D1609_40660</name>
</gene>
<evidence type="ECO:0000256" key="1">
    <source>
        <dbReference type="ARBA" id="ARBA00010990"/>
    </source>
</evidence>
<dbReference type="Proteomes" id="UP000237717">
    <property type="component" value="Chromosome II"/>
</dbReference>
<dbReference type="InterPro" id="IPR008278">
    <property type="entry name" value="4-PPantetheinyl_Trfase_dom"/>
</dbReference>
<dbReference type="Gene3D" id="3.90.470.20">
    <property type="entry name" value="4'-phosphopantetheinyl transferase domain"/>
    <property type="match status" value="2"/>
</dbReference>
<dbReference type="SUPFAM" id="SSF56214">
    <property type="entry name" value="4'-phosphopantetheinyl transferase"/>
    <property type="match status" value="2"/>
</dbReference>
<evidence type="ECO:0000259" key="3">
    <source>
        <dbReference type="Pfam" id="PF01648"/>
    </source>
</evidence>
<reference evidence="5 6" key="1">
    <citation type="submission" date="2018-02" db="EMBL/GenBank/DDBJ databases">
        <title>Complete genome sequence of Agrobacterium tumefaciens 1D1609.</title>
        <authorList>
            <person name="Cho S.-T."/>
            <person name="Haryono M."/>
            <person name="Chang H.-H."/>
            <person name="Santos M.N."/>
            <person name="Lai E.-M."/>
            <person name="Kuo C.-H."/>
        </authorList>
    </citation>
    <scope>NUCLEOTIDE SEQUENCE [LARGE SCALE GENOMIC DNA]</scope>
    <source>
        <strain evidence="5 6">1D1609</strain>
    </source>
</reference>
<evidence type="ECO:0000256" key="2">
    <source>
        <dbReference type="ARBA" id="ARBA00022679"/>
    </source>
</evidence>
<evidence type="ECO:0000313" key="6">
    <source>
        <dbReference type="Proteomes" id="UP000237717"/>
    </source>
</evidence>
<dbReference type="PANTHER" id="PTHR12215">
    <property type="entry name" value="PHOSPHOPANTETHEINE TRANSFERASE"/>
    <property type="match status" value="1"/>
</dbReference>
<dbReference type="PANTHER" id="PTHR12215:SF10">
    <property type="entry name" value="L-AMINOADIPATE-SEMIALDEHYDE DEHYDROGENASE-PHOSPHOPANTETHEINYL TRANSFERASE"/>
    <property type="match status" value="1"/>
</dbReference>
<dbReference type="Pfam" id="PF22624">
    <property type="entry name" value="AASDHPPT_N"/>
    <property type="match status" value="1"/>
</dbReference>
<name>A0A2L2LIF0_AGRTU</name>
<dbReference type="GO" id="GO:0008897">
    <property type="term" value="F:holo-[acyl-carrier-protein] synthase activity"/>
    <property type="evidence" value="ECO:0007669"/>
    <property type="project" value="InterPro"/>
</dbReference>
<evidence type="ECO:0000313" key="5">
    <source>
        <dbReference type="EMBL" id="AVH44112.1"/>
    </source>
</evidence>
<dbReference type="InterPro" id="IPR050559">
    <property type="entry name" value="P-Pant_transferase_sf"/>
</dbReference>
<dbReference type="RefSeq" id="WP_065657486.1">
    <property type="nucleotide sequence ID" value="NZ_CP026925.1"/>
</dbReference>
<sequence>MQSSDLLPSDEIHLHVTDDPAITDPALLAGYEALLTTEEAERRDRFHFPRDRHQFLVARALVRTTLTRYCPEIRPADWRFAANDYGRPYIVGAGAGLFDFNLSHTKGRMVLAVCRSASPGVDIERTDAPDGFLDIAGRFFAASEVRALNLLPTAEHEGRFFALWTMKEAYIKARGMGLSIPLEDFAIAFGPGGPSIRFAEGVADDPRRWQLFELDGGQGYALSLALPDAAAVRPQLFRATPLLSVEPIQSRQTDLATFSHGHPRSSMR</sequence>
<feature type="domain" description="4'-phosphopantetheinyl transferase N-terminal" evidence="4">
    <location>
        <begin position="33"/>
        <end position="112"/>
    </location>
</feature>
<dbReference type="Pfam" id="PF01648">
    <property type="entry name" value="ACPS"/>
    <property type="match status" value="1"/>
</dbReference>